<evidence type="ECO:0000313" key="1">
    <source>
        <dbReference type="EMBL" id="GFR49896.1"/>
    </source>
</evidence>
<dbReference type="EMBL" id="BMAR01000033">
    <property type="protein sequence ID" value="GFR49896.1"/>
    <property type="molecule type" value="Genomic_DNA"/>
</dbReference>
<comment type="caution">
    <text evidence="1">The sequence shown here is derived from an EMBL/GenBank/DDBJ whole genome shotgun (WGS) entry which is preliminary data.</text>
</comment>
<protein>
    <submittedName>
        <fullName evidence="1">Uncharacterized protein</fullName>
    </submittedName>
</protein>
<evidence type="ECO:0000313" key="2">
    <source>
        <dbReference type="Proteomes" id="UP001054857"/>
    </source>
</evidence>
<dbReference type="Proteomes" id="UP001054857">
    <property type="component" value="Unassembled WGS sequence"/>
</dbReference>
<accession>A0AAD3HR54</accession>
<dbReference type="AlphaFoldDB" id="A0AAD3HR54"/>
<gene>
    <name evidence="1" type="ORF">Agub_g12001</name>
</gene>
<name>A0AAD3HR54_9CHLO</name>
<proteinExistence type="predicted"/>
<organism evidence="1 2">
    <name type="scientific">Astrephomene gubernaculifera</name>
    <dbReference type="NCBI Taxonomy" id="47775"/>
    <lineage>
        <taxon>Eukaryota</taxon>
        <taxon>Viridiplantae</taxon>
        <taxon>Chlorophyta</taxon>
        <taxon>core chlorophytes</taxon>
        <taxon>Chlorophyceae</taxon>
        <taxon>CS clade</taxon>
        <taxon>Chlamydomonadales</taxon>
        <taxon>Astrephomenaceae</taxon>
        <taxon>Astrephomene</taxon>
    </lineage>
</organism>
<keyword evidence="2" id="KW-1185">Reference proteome</keyword>
<reference evidence="1 2" key="1">
    <citation type="journal article" date="2021" name="Sci. Rep.">
        <title>Genome sequencing of the multicellular alga Astrephomene provides insights into convergent evolution of germ-soma differentiation.</title>
        <authorList>
            <person name="Yamashita S."/>
            <person name="Yamamoto K."/>
            <person name="Matsuzaki R."/>
            <person name="Suzuki S."/>
            <person name="Yamaguchi H."/>
            <person name="Hirooka S."/>
            <person name="Minakuchi Y."/>
            <person name="Miyagishima S."/>
            <person name="Kawachi M."/>
            <person name="Toyoda A."/>
            <person name="Nozaki H."/>
        </authorList>
    </citation>
    <scope>NUCLEOTIDE SEQUENCE [LARGE SCALE GENOMIC DNA]</scope>
    <source>
        <strain evidence="1 2">NIES-4017</strain>
    </source>
</reference>
<sequence>MPFLTVLTPRCEVGRKSYEPTHNLEAAVRELLRTAEVPSEYPFIVKNGAGDVLNVTPQRVVGGQDLIVEVCTLVLSVFQQQVKESDRKLDRKLDGVTLILENLAEVPLRDCSAQIMTTALGLIQPHSTEHDVIGNLNPGDPVLKGMAGLAGEAVNVFQTKADAVIECCNNGGGHQCTLKLLEEEARRCKLYLDKLPSLRDKCKWEAWTLDNYENIKKLCPERFQTEKSSKKVKK</sequence>